<proteinExistence type="predicted"/>
<dbReference type="EMBL" id="JAJJMB010003633">
    <property type="protein sequence ID" value="KAI3946981.1"/>
    <property type="molecule type" value="Genomic_DNA"/>
</dbReference>
<evidence type="ECO:0000313" key="2">
    <source>
        <dbReference type="Proteomes" id="UP001202328"/>
    </source>
</evidence>
<keyword evidence="2" id="KW-1185">Reference proteome</keyword>
<dbReference type="Proteomes" id="UP001202328">
    <property type="component" value="Unassembled WGS sequence"/>
</dbReference>
<protein>
    <submittedName>
        <fullName evidence="1">Uncharacterized protein</fullName>
    </submittedName>
</protein>
<accession>A0AAD4TC40</accession>
<comment type="caution">
    <text evidence="1">The sequence shown here is derived from an EMBL/GenBank/DDBJ whole genome shotgun (WGS) entry which is preliminary data.</text>
</comment>
<evidence type="ECO:0000313" key="1">
    <source>
        <dbReference type="EMBL" id="KAI3946981.1"/>
    </source>
</evidence>
<dbReference type="AlphaFoldDB" id="A0AAD4TC40"/>
<sequence length="67" mass="8066">MLIQLPNKNIDNLATGDSSYASLRKLRITIGIFLKIWLYKNLLKDMARLNCEYFICFLKPQHWRRKH</sequence>
<gene>
    <name evidence="1" type="ORF">MKW98_003544</name>
</gene>
<organism evidence="1 2">
    <name type="scientific">Papaver atlanticum</name>
    <dbReference type="NCBI Taxonomy" id="357466"/>
    <lineage>
        <taxon>Eukaryota</taxon>
        <taxon>Viridiplantae</taxon>
        <taxon>Streptophyta</taxon>
        <taxon>Embryophyta</taxon>
        <taxon>Tracheophyta</taxon>
        <taxon>Spermatophyta</taxon>
        <taxon>Magnoliopsida</taxon>
        <taxon>Ranunculales</taxon>
        <taxon>Papaveraceae</taxon>
        <taxon>Papaveroideae</taxon>
        <taxon>Papaver</taxon>
    </lineage>
</organism>
<name>A0AAD4TC40_9MAGN</name>
<reference evidence="1" key="1">
    <citation type="submission" date="2022-04" db="EMBL/GenBank/DDBJ databases">
        <title>A functionally conserved STORR gene fusion in Papaver species that diverged 16.8 million years ago.</title>
        <authorList>
            <person name="Catania T."/>
        </authorList>
    </citation>
    <scope>NUCLEOTIDE SEQUENCE</scope>
    <source>
        <strain evidence="1">S-188037</strain>
    </source>
</reference>